<keyword evidence="4" id="KW-0539">Nucleus</keyword>
<evidence type="ECO:0000313" key="7">
    <source>
        <dbReference type="Proteomes" id="UP001182556"/>
    </source>
</evidence>
<dbReference type="Proteomes" id="UP001182556">
    <property type="component" value="Unassembled WGS sequence"/>
</dbReference>
<dbReference type="EMBL" id="JAODAN010000001">
    <property type="protein sequence ID" value="KAK1927998.1"/>
    <property type="molecule type" value="Genomic_DNA"/>
</dbReference>
<dbReference type="PANTHER" id="PTHR15441:SF2">
    <property type="entry name" value="RIBONUCLEASE P_MRP PROTEIN SUBUNIT POP5"/>
    <property type="match status" value="1"/>
</dbReference>
<comment type="similarity">
    <text evidence="2 5">Belongs to the eukaryotic/archaeal RNase P protein component 2 family.</text>
</comment>
<dbReference type="InterPro" id="IPR016819">
    <property type="entry name" value="RNase_P/MRP_POP5"/>
</dbReference>
<dbReference type="InterPro" id="IPR002759">
    <property type="entry name" value="Pop5/Rpp14/Rnp2-like"/>
</dbReference>
<evidence type="ECO:0000256" key="5">
    <source>
        <dbReference type="PIRNR" id="PIRNR023803"/>
    </source>
</evidence>
<dbReference type="EC" id="3.1.26.5" evidence="5"/>
<dbReference type="AlphaFoldDB" id="A0AAD9L9D5"/>
<evidence type="ECO:0000313" key="6">
    <source>
        <dbReference type="EMBL" id="KAK1927998.1"/>
    </source>
</evidence>
<proteinExistence type="inferred from homology"/>
<comment type="function">
    <text evidence="5">Component of ribonuclease P, a protein complex that generates mature tRNA molecules by cleaving their 5'-ends.</text>
</comment>
<keyword evidence="3 5" id="KW-0819">tRNA processing</keyword>
<evidence type="ECO:0000256" key="2">
    <source>
        <dbReference type="ARBA" id="ARBA00010800"/>
    </source>
</evidence>
<dbReference type="Gene3D" id="3.30.70.3250">
    <property type="entry name" value="Ribonuclease P, Pop5 subunit"/>
    <property type="match status" value="1"/>
</dbReference>
<comment type="subcellular location">
    <subcellularLocation>
        <location evidence="1">Nucleus</location>
    </subcellularLocation>
</comment>
<evidence type="ECO:0000256" key="4">
    <source>
        <dbReference type="ARBA" id="ARBA00023242"/>
    </source>
</evidence>
<evidence type="ECO:0000256" key="1">
    <source>
        <dbReference type="ARBA" id="ARBA00004123"/>
    </source>
</evidence>
<dbReference type="Pfam" id="PF01900">
    <property type="entry name" value="RNase_P_Rpp14"/>
    <property type="match status" value="1"/>
</dbReference>
<comment type="catalytic activity">
    <reaction evidence="5">
        <text>Endonucleolytic cleavage of RNA, removing 5'-extranucleotides from tRNA precursor.</text>
        <dbReference type="EC" id="3.1.26.5"/>
    </reaction>
</comment>
<protein>
    <recommendedName>
        <fullName evidence="5">Ribonuclease P/MRP protein subunit POP5</fullName>
        <ecNumber evidence="5">3.1.26.5</ecNumber>
    </recommendedName>
</protein>
<dbReference type="GO" id="GO:0000172">
    <property type="term" value="C:ribonuclease MRP complex"/>
    <property type="evidence" value="ECO:0007669"/>
    <property type="project" value="TreeGrafter"/>
</dbReference>
<dbReference type="InterPro" id="IPR038085">
    <property type="entry name" value="Rnp2-like_sf"/>
</dbReference>
<name>A0AAD9L9D5_PAPLA</name>
<evidence type="ECO:0000256" key="3">
    <source>
        <dbReference type="ARBA" id="ARBA00022694"/>
    </source>
</evidence>
<dbReference type="PANTHER" id="PTHR15441">
    <property type="entry name" value="RIBONUCLEASE P PROTEIN SUBUNIT P14"/>
    <property type="match status" value="1"/>
</dbReference>
<keyword evidence="7" id="KW-1185">Reference proteome</keyword>
<dbReference type="GO" id="GO:0001682">
    <property type="term" value="P:tRNA 5'-leader removal"/>
    <property type="evidence" value="ECO:0007669"/>
    <property type="project" value="InterPro"/>
</dbReference>
<dbReference type="GO" id="GO:0030681">
    <property type="term" value="C:multimeric ribonuclease P complex"/>
    <property type="evidence" value="ECO:0007669"/>
    <property type="project" value="TreeGrafter"/>
</dbReference>
<accession>A0AAD9L9D5</accession>
<dbReference type="GO" id="GO:0033204">
    <property type="term" value="F:ribonuclease P RNA binding"/>
    <property type="evidence" value="ECO:0007669"/>
    <property type="project" value="InterPro"/>
</dbReference>
<organism evidence="6 7">
    <name type="scientific">Papiliotrema laurentii</name>
    <name type="common">Cryptococcus laurentii</name>
    <dbReference type="NCBI Taxonomy" id="5418"/>
    <lineage>
        <taxon>Eukaryota</taxon>
        <taxon>Fungi</taxon>
        <taxon>Dikarya</taxon>
        <taxon>Basidiomycota</taxon>
        <taxon>Agaricomycotina</taxon>
        <taxon>Tremellomycetes</taxon>
        <taxon>Tremellales</taxon>
        <taxon>Rhynchogastremaceae</taxon>
        <taxon>Papiliotrema</taxon>
    </lineage>
</organism>
<reference evidence="6" key="1">
    <citation type="submission" date="2023-02" db="EMBL/GenBank/DDBJ databases">
        <title>Identification and recombinant expression of a fungal hydrolase from Papiliotrema laurentii that hydrolyzes apple cutin and clears colloidal polyester polyurethane.</title>
        <authorList>
            <consortium name="DOE Joint Genome Institute"/>
            <person name="Roman V.A."/>
            <person name="Bojanowski C."/>
            <person name="Crable B.R."/>
            <person name="Wagner D.N."/>
            <person name="Hung C.S."/>
            <person name="Nadeau L.J."/>
            <person name="Schratz L."/>
            <person name="Haridas S."/>
            <person name="Pangilinan J."/>
            <person name="Lipzen A."/>
            <person name="Na H."/>
            <person name="Yan M."/>
            <person name="Ng V."/>
            <person name="Grigoriev I.V."/>
            <person name="Spatafora J.W."/>
            <person name="Barlow D."/>
            <person name="Biffinger J."/>
            <person name="Kelley-Loughnane N."/>
            <person name="Varaljay V.A."/>
            <person name="Crookes-Goodson W.J."/>
        </authorList>
    </citation>
    <scope>NUCLEOTIDE SEQUENCE</scope>
    <source>
        <strain evidence="6">5307AH</strain>
    </source>
</reference>
<comment type="caution">
    <text evidence="6">The sequence shown here is derived from an EMBL/GenBank/DDBJ whole genome shotgun (WGS) entry which is preliminary data.</text>
</comment>
<dbReference type="SUPFAM" id="SSF160350">
    <property type="entry name" value="Rnp2-like"/>
    <property type="match status" value="1"/>
</dbReference>
<gene>
    <name evidence="6" type="ORF">DB88DRAFT_508056</name>
</gene>
<dbReference type="GO" id="GO:0005730">
    <property type="term" value="C:nucleolus"/>
    <property type="evidence" value="ECO:0007669"/>
    <property type="project" value="TreeGrafter"/>
</dbReference>
<dbReference type="PIRSF" id="PIRSF023803">
    <property type="entry name" value="Ribonuclease_P_prd"/>
    <property type="match status" value="1"/>
</dbReference>
<dbReference type="GO" id="GO:0004526">
    <property type="term" value="F:ribonuclease P activity"/>
    <property type="evidence" value="ECO:0007669"/>
    <property type="project" value="UniProtKB-EC"/>
</dbReference>
<sequence>MVRFKNRHILVEFLQPHLLDPSFAHPVSLPAVDPLDELDDFDDEDVLPRIPEIPFLLPLPSVDGSESRLKLGDEGGGSVYRAVRGVIQEVYGDEGWGRMASSFKVIYHSPLTTLTILRIARPHYRLLWSAITLLTTLNGQQVIPRVIVVSGTIKKLQNAAIAYHRNVTAGVLAVALDSKASRSEKEDETKRLDKVWEGERAQIAALED</sequence>